<dbReference type="SUPFAM" id="SSF48371">
    <property type="entry name" value="ARM repeat"/>
    <property type="match status" value="1"/>
</dbReference>
<protein>
    <submittedName>
        <fullName evidence="2">Beta catenin-1</fullName>
    </submittedName>
</protein>
<dbReference type="GO" id="GO:0007155">
    <property type="term" value="P:cell adhesion"/>
    <property type="evidence" value="ECO:0007669"/>
    <property type="project" value="InterPro"/>
</dbReference>
<name>A0A068CJX6_HOFMI</name>
<organism evidence="2">
    <name type="scientific">Hofstenia miamia</name>
    <name type="common">Three-banded panther worm</name>
    <dbReference type="NCBI Taxonomy" id="442651"/>
    <lineage>
        <taxon>Eukaryota</taxon>
        <taxon>Metazoa</taxon>
        <taxon>Xenacoelomorpha</taxon>
        <taxon>Acoelomorpha</taxon>
        <taxon>Acoela</taxon>
        <taxon>Hofsteniidae</taxon>
        <taxon>Hofstenia</taxon>
    </lineage>
</organism>
<feature type="repeat" description="ARM" evidence="1">
    <location>
        <begin position="315"/>
        <end position="357"/>
    </location>
</feature>
<feature type="repeat" description="ARM" evidence="1">
    <location>
        <begin position="12"/>
        <end position="55"/>
    </location>
</feature>
<evidence type="ECO:0000256" key="1">
    <source>
        <dbReference type="PROSITE-ProRule" id="PRU00259"/>
    </source>
</evidence>
<dbReference type="EMBL" id="KJ658747">
    <property type="protein sequence ID" value="AID23669.1"/>
    <property type="molecule type" value="mRNA"/>
</dbReference>
<dbReference type="PROSITE" id="PS50176">
    <property type="entry name" value="ARM_REPEAT"/>
    <property type="match status" value="4"/>
</dbReference>
<dbReference type="InterPro" id="IPR011989">
    <property type="entry name" value="ARM-like"/>
</dbReference>
<dbReference type="SMART" id="SM00185">
    <property type="entry name" value="ARM"/>
    <property type="match status" value="9"/>
</dbReference>
<dbReference type="AlphaFoldDB" id="A0A068CJX6"/>
<feature type="non-terminal residue" evidence="2">
    <location>
        <position position="1"/>
    </location>
</feature>
<dbReference type="InterPro" id="IPR016024">
    <property type="entry name" value="ARM-type_fold"/>
</dbReference>
<sequence>DEGSKVAVRLAGGISKIVQLLSKHNVKFLAITTDCLQILSYGHDESKEAILAAEGPAELVRIMRTYTYEKLLWTTSRVLKVLSVCAKNKPAVVAAGGMQALGALLKHQSQRLVLNCLWTLRNLSDAATRQDNMEPVLARLVQLMGQSTDPAVVTCAAGAVSNLTCNNARNKTTCCSLGAIDALLHAIATFRERDDIIEPAVCALRHLTSRHPEAEAAQAAVRPGLNLIVKLLAPPSRWPLIKAAVGLVRNMALCPAAHPPLQDAVPRLVQLMLAAHKHDYHQDGVPMQDLVEGTVGALHILARDPSTRILIRSLNCITAFVQLLYSSRVNIVRVAVGVLNELSQDREGAIAIEQEGALPALHELSRSDDTHIASYSNQVLFHLMGGDKDGRGKMNRSESSHGLQASQVFGGFGESSNVMEMDVTPYGVMGGHYMYPHGAHSANLPHAPPASFGPTMHHADQYMHPSHRSYPPQGQFGDIPQDMQDIDTDHLLDLGGQQSSLLEPLDPTQLKEVDIFGSEL</sequence>
<dbReference type="PRINTS" id="PR01869">
    <property type="entry name" value="BCATNINFAMLY"/>
</dbReference>
<dbReference type="InterPro" id="IPR013284">
    <property type="entry name" value="Beta-catenin"/>
</dbReference>
<proteinExistence type="evidence at transcript level"/>
<dbReference type="InterPro" id="IPR000225">
    <property type="entry name" value="Armadillo"/>
</dbReference>
<dbReference type="GO" id="GO:0045296">
    <property type="term" value="F:cadherin binding"/>
    <property type="evidence" value="ECO:0007669"/>
    <property type="project" value="InterPro"/>
</dbReference>
<dbReference type="PANTHER" id="PTHR45976">
    <property type="entry name" value="ARMADILLO SEGMENT POLARITY PROTEIN"/>
    <property type="match status" value="1"/>
</dbReference>
<feature type="repeat" description="ARM" evidence="1">
    <location>
        <begin position="135"/>
        <end position="178"/>
    </location>
</feature>
<accession>A0A068CJX6</accession>
<feature type="repeat" description="ARM" evidence="1">
    <location>
        <begin position="178"/>
        <end position="216"/>
    </location>
</feature>
<reference evidence="2" key="1">
    <citation type="journal article" date="2014" name="Curr. Biol.">
        <title>Whole-body acoel regeneration is controlled by wnt and bmp-admp signaling.</title>
        <authorList>
            <person name="Srivastava M."/>
            <person name="Mazza-Curll K.L."/>
            <person name="van Wolfswinkel J.C."/>
            <person name="Reddien P.W."/>
        </authorList>
    </citation>
    <scope>NUCLEOTIDE SEQUENCE</scope>
</reference>
<evidence type="ECO:0000313" key="2">
    <source>
        <dbReference type="EMBL" id="AID23669.1"/>
    </source>
</evidence>
<dbReference type="Gene3D" id="1.25.10.10">
    <property type="entry name" value="Leucine-rich Repeat Variant"/>
    <property type="match status" value="1"/>
</dbReference>
<dbReference type="Pfam" id="PF00514">
    <property type="entry name" value="Arm"/>
    <property type="match status" value="2"/>
</dbReference>